<evidence type="ECO:0000256" key="11">
    <source>
        <dbReference type="PIRSR" id="PIRSR600223-1"/>
    </source>
</evidence>
<keyword evidence="5" id="KW-1003">Cell membrane</keyword>
<dbReference type="Proteomes" id="UP000190328">
    <property type="component" value="Unassembled WGS sequence"/>
</dbReference>
<evidence type="ECO:0000313" key="15">
    <source>
        <dbReference type="Proteomes" id="UP000190328"/>
    </source>
</evidence>
<feature type="active site" evidence="11">
    <location>
        <position position="76"/>
    </location>
</feature>
<evidence type="ECO:0000256" key="3">
    <source>
        <dbReference type="ARBA" id="ARBA00009370"/>
    </source>
</evidence>
<keyword evidence="10 12" id="KW-0472">Membrane</keyword>
<feature type="domain" description="Peptidase S26" evidence="13">
    <location>
        <begin position="9"/>
        <end position="171"/>
    </location>
</feature>
<dbReference type="PRINTS" id="PR00727">
    <property type="entry name" value="LEADERPTASE"/>
</dbReference>
<evidence type="ECO:0000256" key="12">
    <source>
        <dbReference type="RuleBase" id="RU362042"/>
    </source>
</evidence>
<keyword evidence="8 12" id="KW-0378">Hydrolase</keyword>
<dbReference type="GO" id="GO:0006465">
    <property type="term" value="P:signal peptide processing"/>
    <property type="evidence" value="ECO:0007669"/>
    <property type="project" value="InterPro"/>
</dbReference>
<dbReference type="EC" id="3.4.21.89" evidence="4 12"/>
<evidence type="ECO:0000256" key="10">
    <source>
        <dbReference type="ARBA" id="ARBA00023136"/>
    </source>
</evidence>
<evidence type="ECO:0000259" key="13">
    <source>
        <dbReference type="Pfam" id="PF10502"/>
    </source>
</evidence>
<evidence type="ECO:0000256" key="2">
    <source>
        <dbReference type="ARBA" id="ARBA00004401"/>
    </source>
</evidence>
<dbReference type="InterPro" id="IPR019533">
    <property type="entry name" value="Peptidase_S26"/>
</dbReference>
<feature type="active site" evidence="11">
    <location>
        <position position="37"/>
    </location>
</feature>
<dbReference type="Gene3D" id="2.10.109.10">
    <property type="entry name" value="Umud Fragment, subunit A"/>
    <property type="match status" value="1"/>
</dbReference>
<reference evidence="14 15" key="1">
    <citation type="submission" date="2017-02" db="EMBL/GenBank/DDBJ databases">
        <authorList>
            <person name="Peterson S.W."/>
        </authorList>
    </citation>
    <scope>NUCLEOTIDE SEQUENCE [LARGE SCALE GENOMIC DNA]</scope>
    <source>
        <strain evidence="14 15">ATCC BAA-1030</strain>
    </source>
</reference>
<dbReference type="PROSITE" id="PS00761">
    <property type="entry name" value="SPASE_I_3"/>
    <property type="match status" value="1"/>
</dbReference>
<evidence type="ECO:0000256" key="1">
    <source>
        <dbReference type="ARBA" id="ARBA00000677"/>
    </source>
</evidence>
<keyword evidence="9 12" id="KW-1133">Transmembrane helix</keyword>
<dbReference type="InterPro" id="IPR000223">
    <property type="entry name" value="Pept_S26A_signal_pept_1"/>
</dbReference>
<dbReference type="Pfam" id="PF10502">
    <property type="entry name" value="Peptidase_S26"/>
    <property type="match status" value="1"/>
</dbReference>
<dbReference type="CDD" id="cd06530">
    <property type="entry name" value="S26_SPase_I"/>
    <property type="match status" value="1"/>
</dbReference>
<name>A0A1T4M5X6_9ENTE</name>
<evidence type="ECO:0000256" key="6">
    <source>
        <dbReference type="ARBA" id="ARBA00022670"/>
    </source>
</evidence>
<dbReference type="PROSITE" id="PS00501">
    <property type="entry name" value="SPASE_I_1"/>
    <property type="match status" value="1"/>
</dbReference>
<dbReference type="GO" id="GO:0004252">
    <property type="term" value="F:serine-type endopeptidase activity"/>
    <property type="evidence" value="ECO:0007669"/>
    <property type="project" value="InterPro"/>
</dbReference>
<dbReference type="PANTHER" id="PTHR43390:SF1">
    <property type="entry name" value="CHLOROPLAST PROCESSING PEPTIDASE"/>
    <property type="match status" value="1"/>
</dbReference>
<dbReference type="InterPro" id="IPR036286">
    <property type="entry name" value="LexA/Signal_pep-like_sf"/>
</dbReference>
<sequence length="190" mass="21532">MSKKDLIQSGIFIVVVGVILILLRQFVFTPVTVLGHSMDPTLSNKERVIALKHEKIERFDIITFKAPDDSGKNYVKRVIGLPGDSIQCMDDVLYINGKIYKEPYVEELKSKLSDGEPFTHDFTLDGLFGEVHVPEGKYFVLGDNRRISKDSRMIGYIDQKAVLGVVKFAFWPIEQFGPITNHVEELQDGE</sequence>
<dbReference type="SUPFAM" id="SSF51306">
    <property type="entry name" value="LexA/Signal peptidase"/>
    <property type="match status" value="1"/>
</dbReference>
<keyword evidence="15" id="KW-1185">Reference proteome</keyword>
<dbReference type="OrthoDB" id="9802919at2"/>
<dbReference type="GO" id="GO:0009003">
    <property type="term" value="F:signal peptidase activity"/>
    <property type="evidence" value="ECO:0007669"/>
    <property type="project" value="UniProtKB-EC"/>
</dbReference>
<evidence type="ECO:0000256" key="5">
    <source>
        <dbReference type="ARBA" id="ARBA00022475"/>
    </source>
</evidence>
<dbReference type="EMBL" id="FUXI01000008">
    <property type="protein sequence ID" value="SJZ62322.1"/>
    <property type="molecule type" value="Genomic_DNA"/>
</dbReference>
<evidence type="ECO:0000256" key="7">
    <source>
        <dbReference type="ARBA" id="ARBA00022692"/>
    </source>
</evidence>
<dbReference type="RefSeq" id="WP_078806881.1">
    <property type="nucleotide sequence ID" value="NZ_FUXI01000008.1"/>
</dbReference>
<organism evidence="14 15">
    <name type="scientific">Pilibacter termitis</name>
    <dbReference type="NCBI Taxonomy" id="263852"/>
    <lineage>
        <taxon>Bacteria</taxon>
        <taxon>Bacillati</taxon>
        <taxon>Bacillota</taxon>
        <taxon>Bacilli</taxon>
        <taxon>Lactobacillales</taxon>
        <taxon>Enterococcaceae</taxon>
        <taxon>Pilibacter</taxon>
    </lineage>
</organism>
<dbReference type="NCBIfam" id="TIGR02227">
    <property type="entry name" value="sigpep_I_bact"/>
    <property type="match status" value="1"/>
</dbReference>
<evidence type="ECO:0000313" key="14">
    <source>
        <dbReference type="EMBL" id="SJZ62322.1"/>
    </source>
</evidence>
<dbReference type="GO" id="GO:0005886">
    <property type="term" value="C:plasma membrane"/>
    <property type="evidence" value="ECO:0007669"/>
    <property type="project" value="UniProtKB-SubCell"/>
</dbReference>
<evidence type="ECO:0000256" key="9">
    <source>
        <dbReference type="ARBA" id="ARBA00022989"/>
    </source>
</evidence>
<dbReference type="FunFam" id="2.10.109.10:FF:000008">
    <property type="entry name" value="Signal peptidase I"/>
    <property type="match status" value="1"/>
</dbReference>
<dbReference type="STRING" id="263852.SAMN02745116_00954"/>
<comment type="catalytic activity">
    <reaction evidence="1 12">
        <text>Cleavage of hydrophobic, N-terminal signal or leader sequences from secreted and periplasmic proteins.</text>
        <dbReference type="EC" id="3.4.21.89"/>
    </reaction>
</comment>
<keyword evidence="7 12" id="KW-0812">Transmembrane</keyword>
<dbReference type="PANTHER" id="PTHR43390">
    <property type="entry name" value="SIGNAL PEPTIDASE I"/>
    <property type="match status" value="1"/>
</dbReference>
<evidence type="ECO:0000256" key="4">
    <source>
        <dbReference type="ARBA" id="ARBA00013208"/>
    </source>
</evidence>
<gene>
    <name evidence="14" type="ORF">SAMN02745116_00954</name>
</gene>
<keyword evidence="6 12" id="KW-0645">Protease</keyword>
<dbReference type="AlphaFoldDB" id="A0A1T4M5X6"/>
<feature type="transmembrane region" description="Helical" evidence="12">
    <location>
        <begin position="6"/>
        <end position="23"/>
    </location>
</feature>
<dbReference type="InterPro" id="IPR019756">
    <property type="entry name" value="Pept_S26A_signal_pept_1_Ser-AS"/>
</dbReference>
<accession>A0A1T4M5X6</accession>
<comment type="similarity">
    <text evidence="3 12">Belongs to the peptidase S26 family.</text>
</comment>
<dbReference type="InterPro" id="IPR019758">
    <property type="entry name" value="Pept_S26A_signal_pept_1_CS"/>
</dbReference>
<evidence type="ECO:0000256" key="8">
    <source>
        <dbReference type="ARBA" id="ARBA00022801"/>
    </source>
</evidence>
<protein>
    <recommendedName>
        <fullName evidence="4 12">Signal peptidase I</fullName>
        <ecNumber evidence="4 12">3.4.21.89</ecNumber>
    </recommendedName>
</protein>
<proteinExistence type="inferred from homology"/>
<comment type="subcellular location">
    <subcellularLocation>
        <location evidence="2">Cell membrane</location>
        <topology evidence="2">Single-pass type II membrane protein</topology>
    </subcellularLocation>
    <subcellularLocation>
        <location evidence="12">Membrane</location>
        <topology evidence="12">Single-pass type II membrane protein</topology>
    </subcellularLocation>
</comment>